<dbReference type="CDD" id="cd01949">
    <property type="entry name" value="GGDEF"/>
    <property type="match status" value="1"/>
</dbReference>
<name>A0A1I7M8A0_9BURK</name>
<dbReference type="InterPro" id="IPR043128">
    <property type="entry name" value="Rev_trsase/Diguanyl_cyclase"/>
</dbReference>
<dbReference type="PANTHER" id="PTHR45138">
    <property type="entry name" value="REGULATORY COMPONENTS OF SENSORY TRANSDUCTION SYSTEM"/>
    <property type="match status" value="1"/>
</dbReference>
<dbReference type="Proteomes" id="UP000199391">
    <property type="component" value="Unassembled WGS sequence"/>
</dbReference>
<dbReference type="Pfam" id="PF00990">
    <property type="entry name" value="GGDEF"/>
    <property type="match status" value="1"/>
</dbReference>
<dbReference type="InterPro" id="IPR050469">
    <property type="entry name" value="Diguanylate_Cyclase"/>
</dbReference>
<keyword evidence="5" id="KW-1185">Reference proteome</keyword>
<dbReference type="EMBL" id="FPBO01000096">
    <property type="protein sequence ID" value="SFV18107.1"/>
    <property type="molecule type" value="Genomic_DNA"/>
</dbReference>
<organism evidence="4 5">
    <name type="scientific">Pseudoduganella namucuonensis</name>
    <dbReference type="NCBI Taxonomy" id="1035707"/>
    <lineage>
        <taxon>Bacteria</taxon>
        <taxon>Pseudomonadati</taxon>
        <taxon>Pseudomonadota</taxon>
        <taxon>Betaproteobacteria</taxon>
        <taxon>Burkholderiales</taxon>
        <taxon>Oxalobacteraceae</taxon>
        <taxon>Telluria group</taxon>
        <taxon>Pseudoduganella</taxon>
    </lineage>
</organism>
<feature type="non-terminal residue" evidence="4">
    <location>
        <position position="1"/>
    </location>
</feature>
<feature type="domain" description="GGDEF" evidence="3">
    <location>
        <begin position="1"/>
        <end position="89"/>
    </location>
</feature>
<evidence type="ECO:0000313" key="4">
    <source>
        <dbReference type="EMBL" id="SFV18107.1"/>
    </source>
</evidence>
<dbReference type="GO" id="GO:0005886">
    <property type="term" value="C:plasma membrane"/>
    <property type="evidence" value="ECO:0007669"/>
    <property type="project" value="TreeGrafter"/>
</dbReference>
<dbReference type="RefSeq" id="WP_143133529.1">
    <property type="nucleotide sequence ID" value="NZ_FPBO01000096.1"/>
</dbReference>
<dbReference type="PROSITE" id="PS50887">
    <property type="entry name" value="GGDEF"/>
    <property type="match status" value="1"/>
</dbReference>
<evidence type="ECO:0000256" key="2">
    <source>
        <dbReference type="ARBA" id="ARBA00034247"/>
    </source>
</evidence>
<dbReference type="GO" id="GO:0052621">
    <property type="term" value="F:diguanylate cyclase activity"/>
    <property type="evidence" value="ECO:0007669"/>
    <property type="project" value="UniProtKB-EC"/>
</dbReference>
<evidence type="ECO:0000256" key="1">
    <source>
        <dbReference type="ARBA" id="ARBA00012528"/>
    </source>
</evidence>
<dbReference type="SUPFAM" id="SSF55073">
    <property type="entry name" value="Nucleotide cyclase"/>
    <property type="match status" value="1"/>
</dbReference>
<sequence length="96" mass="10256">RYGGEEFMALLPGLTLPAGANRIEALRLAVRAGPVDIGDQRTLAVTASFGAVMFSPRSPASPTELLRRADEALYRSKHEGRDRVSYAGGELVPSPC</sequence>
<dbReference type="NCBIfam" id="TIGR00254">
    <property type="entry name" value="GGDEF"/>
    <property type="match status" value="1"/>
</dbReference>
<dbReference type="EC" id="2.7.7.65" evidence="1"/>
<dbReference type="OrthoDB" id="9813903at2"/>
<dbReference type="GO" id="GO:1902201">
    <property type="term" value="P:negative regulation of bacterial-type flagellum-dependent cell motility"/>
    <property type="evidence" value="ECO:0007669"/>
    <property type="project" value="TreeGrafter"/>
</dbReference>
<dbReference type="Gene3D" id="3.30.70.270">
    <property type="match status" value="1"/>
</dbReference>
<reference evidence="5" key="1">
    <citation type="submission" date="2016-10" db="EMBL/GenBank/DDBJ databases">
        <authorList>
            <person name="Varghese N."/>
            <person name="Submissions S."/>
        </authorList>
    </citation>
    <scope>NUCLEOTIDE SEQUENCE [LARGE SCALE GENOMIC DNA]</scope>
    <source>
        <strain evidence="5">CGMCC 1.11014</strain>
    </source>
</reference>
<evidence type="ECO:0000259" key="3">
    <source>
        <dbReference type="PROSITE" id="PS50887"/>
    </source>
</evidence>
<protein>
    <recommendedName>
        <fullName evidence="1">diguanylate cyclase</fullName>
        <ecNumber evidence="1">2.7.7.65</ecNumber>
    </recommendedName>
</protein>
<dbReference type="PANTHER" id="PTHR45138:SF9">
    <property type="entry name" value="DIGUANYLATE CYCLASE DGCM-RELATED"/>
    <property type="match status" value="1"/>
</dbReference>
<proteinExistence type="predicted"/>
<evidence type="ECO:0000313" key="5">
    <source>
        <dbReference type="Proteomes" id="UP000199391"/>
    </source>
</evidence>
<gene>
    <name evidence="4" type="ORF">SAMN05216552_10962</name>
</gene>
<dbReference type="InterPro" id="IPR029787">
    <property type="entry name" value="Nucleotide_cyclase"/>
</dbReference>
<dbReference type="InterPro" id="IPR000160">
    <property type="entry name" value="GGDEF_dom"/>
</dbReference>
<comment type="catalytic activity">
    <reaction evidence="2">
        <text>2 GTP = 3',3'-c-di-GMP + 2 diphosphate</text>
        <dbReference type="Rhea" id="RHEA:24898"/>
        <dbReference type="ChEBI" id="CHEBI:33019"/>
        <dbReference type="ChEBI" id="CHEBI:37565"/>
        <dbReference type="ChEBI" id="CHEBI:58805"/>
        <dbReference type="EC" id="2.7.7.65"/>
    </reaction>
</comment>
<accession>A0A1I7M8A0</accession>
<dbReference type="AlphaFoldDB" id="A0A1I7M8A0"/>
<dbReference type="GO" id="GO:0043709">
    <property type="term" value="P:cell adhesion involved in single-species biofilm formation"/>
    <property type="evidence" value="ECO:0007669"/>
    <property type="project" value="TreeGrafter"/>
</dbReference>